<keyword evidence="9" id="KW-1185">Reference proteome</keyword>
<dbReference type="GeneID" id="36566554"/>
<dbReference type="GO" id="GO:0006612">
    <property type="term" value="P:protein targeting to membrane"/>
    <property type="evidence" value="ECO:0007669"/>
    <property type="project" value="TreeGrafter"/>
</dbReference>
<dbReference type="InterPro" id="IPR051371">
    <property type="entry name" value="Ras_palmitoyltransferase"/>
</dbReference>
<evidence type="ECO:0000256" key="2">
    <source>
        <dbReference type="ARBA" id="ARBA00007732"/>
    </source>
</evidence>
<gene>
    <name evidence="8" type="ORF">C7M61_003165</name>
</gene>
<evidence type="ECO:0000313" key="9">
    <source>
        <dbReference type="Proteomes" id="UP000241107"/>
    </source>
</evidence>
<organism evidence="8 9">
    <name type="scientific">Candidozyma pseudohaemuli</name>
    <dbReference type="NCBI Taxonomy" id="418784"/>
    <lineage>
        <taxon>Eukaryota</taxon>
        <taxon>Fungi</taxon>
        <taxon>Dikarya</taxon>
        <taxon>Ascomycota</taxon>
        <taxon>Saccharomycotina</taxon>
        <taxon>Pichiomycetes</taxon>
        <taxon>Metschnikowiaceae</taxon>
        <taxon>Candidozyma</taxon>
    </lineage>
</organism>
<protein>
    <recommendedName>
        <fullName evidence="4">Ras modification protein ERF4</fullName>
    </recommendedName>
</protein>
<comment type="subunit">
    <text evidence="3">Interacts with ERF2.</text>
</comment>
<comment type="similarity">
    <text evidence="2">Belongs to the ERF4 family.</text>
</comment>
<dbReference type="InterPro" id="IPR019383">
    <property type="entry name" value="Golgin_A_7/ERF4"/>
</dbReference>
<evidence type="ECO:0000256" key="3">
    <source>
        <dbReference type="ARBA" id="ARBA00011396"/>
    </source>
</evidence>
<dbReference type="PANTHER" id="PTHR13254">
    <property type="entry name" value="GOLGI AUTOANTIGEN, GOLGIN SUBFAMILY A, 7"/>
    <property type="match status" value="1"/>
</dbReference>
<comment type="caution">
    <text evidence="8">The sequence shown here is derived from an EMBL/GenBank/DDBJ whole genome shotgun (WGS) entry which is preliminary data.</text>
</comment>
<dbReference type="Pfam" id="PF10256">
    <property type="entry name" value="Erf4"/>
    <property type="match status" value="1"/>
</dbReference>
<evidence type="ECO:0000256" key="1">
    <source>
        <dbReference type="ARBA" id="ARBA00004406"/>
    </source>
</evidence>
<keyword evidence="5" id="KW-0256">Endoplasmic reticulum</keyword>
<dbReference type="PANTHER" id="PTHR13254:SF0">
    <property type="entry name" value="GOLGIN SUBFAMILY A MEMBER 7_ERF4 DOMAIN-CONTAINING PROTEIN"/>
    <property type="match status" value="1"/>
</dbReference>
<feature type="domain" description="Golgin subfamily A member 7/ERF4" evidence="7">
    <location>
        <begin position="73"/>
        <end position="225"/>
    </location>
</feature>
<dbReference type="STRING" id="418784.A0A2P7YPM2"/>
<dbReference type="VEuPathDB" id="FungiDB:C7M61_003165"/>
<evidence type="ECO:0000256" key="6">
    <source>
        <dbReference type="ARBA" id="ARBA00023136"/>
    </source>
</evidence>
<dbReference type="GO" id="GO:0031211">
    <property type="term" value="C:endoplasmic reticulum palmitoyltransferase complex"/>
    <property type="evidence" value="ECO:0007669"/>
    <property type="project" value="TreeGrafter"/>
</dbReference>
<dbReference type="GO" id="GO:0005789">
    <property type="term" value="C:endoplasmic reticulum membrane"/>
    <property type="evidence" value="ECO:0007669"/>
    <property type="project" value="UniProtKB-SubCell"/>
</dbReference>
<dbReference type="Proteomes" id="UP000241107">
    <property type="component" value="Unassembled WGS sequence"/>
</dbReference>
<evidence type="ECO:0000313" key="8">
    <source>
        <dbReference type="EMBL" id="PSK37915.1"/>
    </source>
</evidence>
<accession>A0A2P7YPM2</accession>
<dbReference type="AlphaFoldDB" id="A0A2P7YPM2"/>
<dbReference type="RefSeq" id="XP_024713425.1">
    <property type="nucleotide sequence ID" value="XM_024858515.1"/>
</dbReference>
<evidence type="ECO:0000256" key="5">
    <source>
        <dbReference type="ARBA" id="ARBA00022824"/>
    </source>
</evidence>
<comment type="subcellular location">
    <subcellularLocation>
        <location evidence="1">Endoplasmic reticulum membrane</location>
        <topology evidence="1">Peripheral membrane protein</topology>
    </subcellularLocation>
</comment>
<proteinExistence type="inferred from homology"/>
<sequence>MNDPSTKYAETLSTLVPFFNYHEFLVAPSNPGSTLVSQVSTQEKHHDTPSLVVNHFPNIYAPQDSELFRNTRIVRIPRAYEDKDYSYMIPQFSLYTPGEEPAAVYGEPTLGLYDGNVFGTTSKPPLVPLLLSALELQDIVKTVNAILADAFSLHSTWTWMDNIVEFLTGTLYSRIWGWLALEPYTKRELGRLDQYVEEVNGTFLAKRHPQLRLILVRESGFLSLDFQIPKPSE</sequence>
<reference evidence="8 9" key="1">
    <citation type="submission" date="2018-03" db="EMBL/GenBank/DDBJ databases">
        <title>Candida pseudohaemulonii genome assembly and annotation.</title>
        <authorList>
            <person name="Munoz J.F."/>
            <person name="Gade L.G."/>
            <person name="Chow N.A."/>
            <person name="Litvintseva A.P."/>
            <person name="Loparev V.N."/>
            <person name="Cuomo C.A."/>
        </authorList>
    </citation>
    <scope>NUCLEOTIDE SEQUENCE [LARGE SCALE GENOMIC DNA]</scope>
    <source>
        <strain evidence="8 9">B12108</strain>
    </source>
</reference>
<dbReference type="OrthoDB" id="5377273at2759"/>
<name>A0A2P7YPM2_9ASCO</name>
<evidence type="ECO:0000259" key="7">
    <source>
        <dbReference type="Pfam" id="PF10256"/>
    </source>
</evidence>
<dbReference type="EMBL" id="PYFQ01000007">
    <property type="protein sequence ID" value="PSK37915.1"/>
    <property type="molecule type" value="Genomic_DNA"/>
</dbReference>
<evidence type="ECO:0000256" key="4">
    <source>
        <dbReference type="ARBA" id="ARBA00018463"/>
    </source>
</evidence>
<keyword evidence="6" id="KW-0472">Membrane</keyword>